<evidence type="ECO:0000256" key="12">
    <source>
        <dbReference type="ARBA" id="ARBA00038416"/>
    </source>
</evidence>
<dbReference type="InterPro" id="IPR003439">
    <property type="entry name" value="ABC_transporter-like_ATP-bd"/>
</dbReference>
<comment type="similarity">
    <text evidence="12">Belongs to the ABC transporter superfamily. Glutathione importer (TC 3.A.1.5.11) family.</text>
</comment>
<dbReference type="EC" id="7.4.2.10" evidence="13"/>
<evidence type="ECO:0000259" key="16">
    <source>
        <dbReference type="PROSITE" id="PS50893"/>
    </source>
</evidence>
<keyword evidence="4" id="KW-0813">Transport</keyword>
<evidence type="ECO:0000256" key="7">
    <source>
        <dbReference type="ARBA" id="ARBA00022741"/>
    </source>
</evidence>
<accession>A0A370KPI0</accession>
<dbReference type="PANTHER" id="PTHR43776:SF15">
    <property type="entry name" value="GLUTATHIONE IMPORT ATP-BINDING PROTEIN GSIA"/>
    <property type="match status" value="1"/>
</dbReference>
<comment type="subcellular location">
    <subcellularLocation>
        <location evidence="2">Cell inner membrane</location>
    </subcellularLocation>
    <subcellularLocation>
        <location evidence="1">Membrane</location>
        <topology evidence="1">Peripheral membrane protein</topology>
    </subcellularLocation>
</comment>
<evidence type="ECO:0000256" key="14">
    <source>
        <dbReference type="ARBA" id="ARBA00041187"/>
    </source>
</evidence>
<keyword evidence="6" id="KW-0997">Cell inner membrane</keyword>
<dbReference type="EMBL" id="NAAC01000015">
    <property type="protein sequence ID" value="RDJ11235.1"/>
    <property type="molecule type" value="Genomic_DNA"/>
</dbReference>
<dbReference type="SMART" id="SM00382">
    <property type="entry name" value="AAA"/>
    <property type="match status" value="1"/>
</dbReference>
<comment type="function">
    <text evidence="11">Part of the ABC transporter complex GsiABCD involved in glutathione import. Responsible for energy coupling to the transport system.</text>
</comment>
<keyword evidence="9" id="KW-1278">Translocase</keyword>
<evidence type="ECO:0000313" key="18">
    <source>
        <dbReference type="Proteomes" id="UP000254939"/>
    </source>
</evidence>
<dbReference type="CDD" id="cd03257">
    <property type="entry name" value="ABC_NikE_OppD_transporters"/>
    <property type="match status" value="1"/>
</dbReference>
<protein>
    <recommendedName>
        <fullName evidence="14">Glutathione import ATP-binding protein GsiA</fullName>
        <ecNumber evidence="13">7.4.2.10</ecNumber>
    </recommendedName>
</protein>
<evidence type="ECO:0000256" key="10">
    <source>
        <dbReference type="ARBA" id="ARBA00023136"/>
    </source>
</evidence>
<evidence type="ECO:0000256" key="8">
    <source>
        <dbReference type="ARBA" id="ARBA00022840"/>
    </source>
</evidence>
<dbReference type="GO" id="GO:0055085">
    <property type="term" value="P:transmembrane transport"/>
    <property type="evidence" value="ECO:0007669"/>
    <property type="project" value="UniProtKB-ARBA"/>
</dbReference>
<dbReference type="SUPFAM" id="SSF52540">
    <property type="entry name" value="P-loop containing nucleoside triphosphate hydrolases"/>
    <property type="match status" value="1"/>
</dbReference>
<evidence type="ECO:0000256" key="6">
    <source>
        <dbReference type="ARBA" id="ARBA00022519"/>
    </source>
</evidence>
<evidence type="ECO:0000256" key="13">
    <source>
        <dbReference type="ARBA" id="ARBA00039050"/>
    </source>
</evidence>
<dbReference type="PROSITE" id="PS00211">
    <property type="entry name" value="ABC_TRANSPORTER_1"/>
    <property type="match status" value="1"/>
</dbReference>
<keyword evidence="10" id="KW-0472">Membrane</keyword>
<dbReference type="InterPro" id="IPR017871">
    <property type="entry name" value="ABC_transporter-like_CS"/>
</dbReference>
<gene>
    <name evidence="17" type="ORF">B5K06_13125</name>
</gene>
<evidence type="ECO:0000256" key="4">
    <source>
        <dbReference type="ARBA" id="ARBA00022448"/>
    </source>
</evidence>
<dbReference type="GO" id="GO:0005886">
    <property type="term" value="C:plasma membrane"/>
    <property type="evidence" value="ECO:0007669"/>
    <property type="project" value="UniProtKB-SubCell"/>
</dbReference>
<dbReference type="AlphaFoldDB" id="A0A370KPI0"/>
<dbReference type="Proteomes" id="UP000254939">
    <property type="component" value="Unassembled WGS sequence"/>
</dbReference>
<keyword evidence="7" id="KW-0547">Nucleotide-binding</keyword>
<dbReference type="Gene3D" id="3.40.50.300">
    <property type="entry name" value="P-loop containing nucleotide triphosphate hydrolases"/>
    <property type="match status" value="1"/>
</dbReference>
<keyword evidence="8 17" id="KW-0067">ATP-binding</keyword>
<comment type="caution">
    <text evidence="17">The sequence shown here is derived from an EMBL/GenBank/DDBJ whole genome shotgun (WGS) entry which is preliminary data.</text>
</comment>
<dbReference type="OrthoDB" id="9784450at2"/>
<evidence type="ECO:0000256" key="15">
    <source>
        <dbReference type="ARBA" id="ARBA00047640"/>
    </source>
</evidence>
<evidence type="ECO:0000256" key="3">
    <source>
        <dbReference type="ARBA" id="ARBA00011469"/>
    </source>
</evidence>
<feature type="domain" description="ABC transporter" evidence="16">
    <location>
        <begin position="4"/>
        <end position="240"/>
    </location>
</feature>
<reference evidence="17 18" key="1">
    <citation type="submission" date="2017-03" db="EMBL/GenBank/DDBJ databases">
        <title>Genome analysis of Rhizobial strains effectives or ineffectives for nitrogen fixation isolated from bean seeds.</title>
        <authorList>
            <person name="Peralta H."/>
            <person name="Aguilar-Vera A."/>
            <person name="Mora Y."/>
            <person name="Vargas-Lagunas C."/>
            <person name="Girard L."/>
            <person name="Mora J."/>
        </authorList>
    </citation>
    <scope>NUCLEOTIDE SEQUENCE [LARGE SCALE GENOMIC DNA]</scope>
    <source>
        <strain evidence="17 18">CCGM3</strain>
    </source>
</reference>
<dbReference type="Pfam" id="PF00005">
    <property type="entry name" value="ABC_tran"/>
    <property type="match status" value="1"/>
</dbReference>
<evidence type="ECO:0000256" key="5">
    <source>
        <dbReference type="ARBA" id="ARBA00022475"/>
    </source>
</evidence>
<dbReference type="PROSITE" id="PS50893">
    <property type="entry name" value="ABC_TRANSPORTER_2"/>
    <property type="match status" value="1"/>
</dbReference>
<organism evidence="17 18">
    <name type="scientific">Rhizobium grahamii</name>
    <dbReference type="NCBI Taxonomy" id="1120045"/>
    <lineage>
        <taxon>Bacteria</taxon>
        <taxon>Pseudomonadati</taxon>
        <taxon>Pseudomonadota</taxon>
        <taxon>Alphaproteobacteria</taxon>
        <taxon>Hyphomicrobiales</taxon>
        <taxon>Rhizobiaceae</taxon>
        <taxon>Rhizobium/Agrobacterium group</taxon>
        <taxon>Rhizobium</taxon>
    </lineage>
</organism>
<dbReference type="GO" id="GO:0016887">
    <property type="term" value="F:ATP hydrolysis activity"/>
    <property type="evidence" value="ECO:0007669"/>
    <property type="project" value="InterPro"/>
</dbReference>
<evidence type="ECO:0000313" key="17">
    <source>
        <dbReference type="EMBL" id="RDJ11235.1"/>
    </source>
</evidence>
<dbReference type="InterPro" id="IPR027417">
    <property type="entry name" value="P-loop_NTPase"/>
</dbReference>
<evidence type="ECO:0000256" key="2">
    <source>
        <dbReference type="ARBA" id="ARBA00004533"/>
    </source>
</evidence>
<dbReference type="PANTHER" id="PTHR43776">
    <property type="entry name" value="TRANSPORT ATP-BINDING PROTEIN"/>
    <property type="match status" value="1"/>
</dbReference>
<dbReference type="InterPro" id="IPR050319">
    <property type="entry name" value="ABC_transp_ATP-bind"/>
</dbReference>
<sequence length="241" mass="25787">MSALSVSNLSVTFQGRDKGFSAVRDVSFDVGVGETFGLIGPSGCGKTTVLRAVAGLNTNWQGTISVSDEPLQPGRKITGALRSSVQMVFQDPYSSLHPRHRIFRILGEPLSLRGERNVDGEVRTALDRVGLPAAISGRYPHQLSGGQRQRVAIARALLLKPKLLLLDEPTSALDVSVQAGILNLLNDLKSSEGMTFVLVSHDPGVVAHMCDRAVIMDAGRIARVMDREQITACWSDAATAG</sequence>
<evidence type="ECO:0000256" key="1">
    <source>
        <dbReference type="ARBA" id="ARBA00004170"/>
    </source>
</evidence>
<evidence type="ECO:0000256" key="11">
    <source>
        <dbReference type="ARBA" id="ARBA00037530"/>
    </source>
</evidence>
<keyword evidence="5" id="KW-1003">Cell membrane</keyword>
<dbReference type="RefSeq" id="WP_114713245.1">
    <property type="nucleotide sequence ID" value="NZ_KZ857259.1"/>
</dbReference>
<dbReference type="InterPro" id="IPR003593">
    <property type="entry name" value="AAA+_ATPase"/>
</dbReference>
<comment type="subunit">
    <text evidence="3">The complex is composed of two ATP-binding proteins (GsiA), two transmembrane proteins (GsiC and GsiD) and a solute-binding protein (GsiB).</text>
</comment>
<dbReference type="GO" id="GO:0005524">
    <property type="term" value="F:ATP binding"/>
    <property type="evidence" value="ECO:0007669"/>
    <property type="project" value="UniProtKB-KW"/>
</dbReference>
<comment type="catalytic activity">
    <reaction evidence="15">
        <text>glutathione(out) + ATP + H2O = glutathione(in) + ADP + phosphate + H(+)</text>
        <dbReference type="Rhea" id="RHEA:29791"/>
        <dbReference type="ChEBI" id="CHEBI:15377"/>
        <dbReference type="ChEBI" id="CHEBI:15378"/>
        <dbReference type="ChEBI" id="CHEBI:30616"/>
        <dbReference type="ChEBI" id="CHEBI:43474"/>
        <dbReference type="ChEBI" id="CHEBI:57925"/>
        <dbReference type="ChEBI" id="CHEBI:456216"/>
        <dbReference type="EC" id="7.4.2.10"/>
    </reaction>
</comment>
<name>A0A370KPI0_9HYPH</name>
<evidence type="ECO:0000256" key="9">
    <source>
        <dbReference type="ARBA" id="ARBA00022967"/>
    </source>
</evidence>
<proteinExistence type="inferred from homology"/>